<evidence type="ECO:0000313" key="4">
    <source>
        <dbReference type="Proteomes" id="UP000708208"/>
    </source>
</evidence>
<gene>
    <name evidence="3" type="ORF">AFUS01_LOCUS12608</name>
</gene>
<evidence type="ECO:0000313" key="3">
    <source>
        <dbReference type="EMBL" id="CAG7723523.1"/>
    </source>
</evidence>
<sequence length="128" mass="14546">MTNWQKSLSTVLLTLLLLQLGLTIVRGWKDDSEVLKWNPSWLTFKYSAPIGIRNRGDLFRGALKRTDENPFGYKRLPNFPPPPFEAKRSGVPVVQGNPYNRDQILGWYSGPGSLYHLADSAEEDNEPN</sequence>
<dbReference type="EMBL" id="CAJVCH010099977">
    <property type="protein sequence ID" value="CAG7723523.1"/>
    <property type="molecule type" value="Genomic_DNA"/>
</dbReference>
<feature type="region of interest" description="Disordered" evidence="1">
    <location>
        <begin position="72"/>
        <end position="91"/>
    </location>
</feature>
<name>A0A8J2JQA9_9HEXA</name>
<dbReference type="Proteomes" id="UP000708208">
    <property type="component" value="Unassembled WGS sequence"/>
</dbReference>
<evidence type="ECO:0000256" key="2">
    <source>
        <dbReference type="SAM" id="SignalP"/>
    </source>
</evidence>
<keyword evidence="4" id="KW-1185">Reference proteome</keyword>
<organism evidence="3 4">
    <name type="scientific">Allacma fusca</name>
    <dbReference type="NCBI Taxonomy" id="39272"/>
    <lineage>
        <taxon>Eukaryota</taxon>
        <taxon>Metazoa</taxon>
        <taxon>Ecdysozoa</taxon>
        <taxon>Arthropoda</taxon>
        <taxon>Hexapoda</taxon>
        <taxon>Collembola</taxon>
        <taxon>Symphypleona</taxon>
        <taxon>Sminthuridae</taxon>
        <taxon>Allacma</taxon>
    </lineage>
</organism>
<keyword evidence="2" id="KW-0732">Signal</keyword>
<comment type="caution">
    <text evidence="3">The sequence shown here is derived from an EMBL/GenBank/DDBJ whole genome shotgun (WGS) entry which is preliminary data.</text>
</comment>
<evidence type="ECO:0000256" key="1">
    <source>
        <dbReference type="SAM" id="MobiDB-lite"/>
    </source>
</evidence>
<accession>A0A8J2JQA9</accession>
<feature type="chain" id="PRO_5035231463" evidence="2">
    <location>
        <begin position="28"/>
        <end position="128"/>
    </location>
</feature>
<reference evidence="3" key="1">
    <citation type="submission" date="2021-06" db="EMBL/GenBank/DDBJ databases">
        <authorList>
            <person name="Hodson N. C."/>
            <person name="Mongue J. A."/>
            <person name="Jaron S. K."/>
        </authorList>
    </citation>
    <scope>NUCLEOTIDE SEQUENCE</scope>
</reference>
<dbReference type="AlphaFoldDB" id="A0A8J2JQA9"/>
<proteinExistence type="predicted"/>
<feature type="signal peptide" evidence="2">
    <location>
        <begin position="1"/>
        <end position="27"/>
    </location>
</feature>
<protein>
    <submittedName>
        <fullName evidence="3">Uncharacterized protein</fullName>
    </submittedName>
</protein>